<evidence type="ECO:0000313" key="2">
    <source>
        <dbReference type="Proteomes" id="UP000247555"/>
    </source>
</evidence>
<organism evidence="1 2">
    <name type="scientific">Rivihabitans pingtungensis</name>
    <dbReference type="NCBI Taxonomy" id="1054498"/>
    <lineage>
        <taxon>Bacteria</taxon>
        <taxon>Pseudomonadati</taxon>
        <taxon>Pseudomonadota</taxon>
        <taxon>Betaproteobacteria</taxon>
        <taxon>Neisseriales</taxon>
        <taxon>Aquaspirillaceae</taxon>
        <taxon>Rivihabitans</taxon>
    </lineage>
</organism>
<dbReference type="AlphaFoldDB" id="A0A318KYF1"/>
<name>A0A318KYF1_9NEIS</name>
<proteinExistence type="predicted"/>
<protein>
    <submittedName>
        <fullName evidence="1">Uncharacterized protein</fullName>
    </submittedName>
</protein>
<dbReference type="EMBL" id="QJKI01000001">
    <property type="protein sequence ID" value="PXX81928.1"/>
    <property type="molecule type" value="Genomic_DNA"/>
</dbReference>
<keyword evidence="2" id="KW-1185">Reference proteome</keyword>
<gene>
    <name evidence="1" type="ORF">DFR34_101157</name>
</gene>
<sequence>MRHFFIAAAHTGLIFYGLIPYTKLYESLQNRGENTRFGWYPVVAIHHNRAQADTAALAIFALLQGKTGITGMSPVLGQFEYILG</sequence>
<reference evidence="1 2" key="1">
    <citation type="submission" date="2018-05" db="EMBL/GenBank/DDBJ databases">
        <title>Genomic Encyclopedia of Type Strains, Phase IV (KMG-IV): sequencing the most valuable type-strain genomes for metagenomic binning, comparative biology and taxonomic classification.</title>
        <authorList>
            <person name="Goeker M."/>
        </authorList>
    </citation>
    <scope>NUCLEOTIDE SEQUENCE [LARGE SCALE GENOMIC DNA]</scope>
    <source>
        <strain evidence="1 2">DSM 29661</strain>
    </source>
</reference>
<dbReference type="Proteomes" id="UP000247555">
    <property type="component" value="Unassembled WGS sequence"/>
</dbReference>
<evidence type="ECO:0000313" key="1">
    <source>
        <dbReference type="EMBL" id="PXX81928.1"/>
    </source>
</evidence>
<comment type="caution">
    <text evidence="1">The sequence shown here is derived from an EMBL/GenBank/DDBJ whole genome shotgun (WGS) entry which is preliminary data.</text>
</comment>
<accession>A0A318KYF1</accession>